<dbReference type="InterPro" id="IPR002685">
    <property type="entry name" value="Glyco_trans_15"/>
</dbReference>
<organism evidence="6 7">
    <name type="scientific">Zalerion maritima</name>
    <dbReference type="NCBI Taxonomy" id="339359"/>
    <lineage>
        <taxon>Eukaryota</taxon>
        <taxon>Fungi</taxon>
        <taxon>Dikarya</taxon>
        <taxon>Ascomycota</taxon>
        <taxon>Pezizomycotina</taxon>
        <taxon>Sordariomycetes</taxon>
        <taxon>Lulworthiomycetidae</taxon>
        <taxon>Lulworthiales</taxon>
        <taxon>Lulworthiaceae</taxon>
        <taxon>Zalerion</taxon>
    </lineage>
</organism>
<name>A0AAD5WS44_9PEZI</name>
<dbReference type="GO" id="GO:0006487">
    <property type="term" value="P:protein N-linked glycosylation"/>
    <property type="evidence" value="ECO:0007669"/>
    <property type="project" value="TreeGrafter"/>
</dbReference>
<dbReference type="GO" id="GO:0005794">
    <property type="term" value="C:Golgi apparatus"/>
    <property type="evidence" value="ECO:0007669"/>
    <property type="project" value="TreeGrafter"/>
</dbReference>
<dbReference type="GO" id="GO:0006493">
    <property type="term" value="P:protein O-linked glycosylation"/>
    <property type="evidence" value="ECO:0007669"/>
    <property type="project" value="TreeGrafter"/>
</dbReference>
<proteinExistence type="inferred from homology"/>
<feature type="region of interest" description="Disordered" evidence="4">
    <location>
        <begin position="1"/>
        <end position="25"/>
    </location>
</feature>
<dbReference type="InterPro" id="IPR029044">
    <property type="entry name" value="Nucleotide-diphossugar_trans"/>
</dbReference>
<comment type="caution">
    <text evidence="6">The sequence shown here is derived from an EMBL/GenBank/DDBJ whole genome shotgun (WGS) entry which is preliminary data.</text>
</comment>
<dbReference type="SUPFAM" id="SSF53448">
    <property type="entry name" value="Nucleotide-diphospho-sugar transferases"/>
    <property type="match status" value="1"/>
</dbReference>
<sequence length="576" mass="65531">MQFTRPPREREPDPSQVPLPGTPPIPLPGAFSYRLPVLAIDLAPEPSLASNQDTPVQAGRRRRSSSLLACIGIVALSAIAYMSSSMNRASDALIESPQLLQQYPLLPSMEDDNANPARWIQHVTMRTNKGEELAAELVDEATRPKAAIITLVTEDDLPSIIQTVSSVEEQFNSKHLYDWVFFSPSKLDEGFRQSVSNSTSATCLFEEIDSKWVVPKNLDASRVGRVFDAFDKSGMSREWIMNTHHAVRWKAGLFAQEKRLDNYDWFWMIEPGTTFDGLISYDVFRFLRDNNMAFGTDAEKVYSLYANKAMWHRVRTFVNNRPGLIHPQSPIHYLLRVIETGHDELDVLTDDGYDNFDKCQAGHDKRVFPARGSVHLAADVIPDPECHDCPSFMMGSVDAFRSKPFYRFFRHLDNSGLFYYHTVNDDLVHRLAMTMFAHPHKSWFFDNIGASNGICTVCPTVELRSDVSTEDEVPFDQDMDPEESEYIRNESLNVLQLQPMWANLDSSLSAGLEVSKLESGQTYNFFRVAEQEGIRIDIREEEEPVLSLPDSDMEREIDFIPDPWTEQFIRSLQGGH</sequence>
<evidence type="ECO:0000256" key="2">
    <source>
        <dbReference type="ARBA" id="ARBA00022676"/>
    </source>
</evidence>
<evidence type="ECO:0000256" key="5">
    <source>
        <dbReference type="SAM" id="Phobius"/>
    </source>
</evidence>
<evidence type="ECO:0000256" key="1">
    <source>
        <dbReference type="ARBA" id="ARBA00007677"/>
    </source>
</evidence>
<dbReference type="Proteomes" id="UP001201980">
    <property type="component" value="Unassembled WGS sequence"/>
</dbReference>
<evidence type="ECO:0000256" key="4">
    <source>
        <dbReference type="SAM" id="MobiDB-lite"/>
    </source>
</evidence>
<dbReference type="PANTHER" id="PTHR31121:SF7">
    <property type="entry name" value="MANNOSYLTRANSFERASE KTR4-RELATED"/>
    <property type="match status" value="1"/>
</dbReference>
<comment type="similarity">
    <text evidence="1">Belongs to the glycosyltransferase 15 family.</text>
</comment>
<keyword evidence="2" id="KW-0328">Glycosyltransferase</keyword>
<evidence type="ECO:0000313" key="6">
    <source>
        <dbReference type="EMBL" id="KAJ2898597.1"/>
    </source>
</evidence>
<dbReference type="Pfam" id="PF01793">
    <property type="entry name" value="Glyco_transf_15"/>
    <property type="match status" value="1"/>
</dbReference>
<keyword evidence="3" id="KW-0808">Transferase</keyword>
<dbReference type="GO" id="GO:0000032">
    <property type="term" value="P:cell wall mannoprotein biosynthetic process"/>
    <property type="evidence" value="ECO:0007669"/>
    <property type="project" value="TreeGrafter"/>
</dbReference>
<keyword evidence="5" id="KW-1133">Transmembrane helix</keyword>
<evidence type="ECO:0000313" key="7">
    <source>
        <dbReference type="Proteomes" id="UP001201980"/>
    </source>
</evidence>
<dbReference type="AlphaFoldDB" id="A0AAD5WS44"/>
<feature type="compositionally biased region" description="Basic and acidic residues" evidence="4">
    <location>
        <begin position="1"/>
        <end position="13"/>
    </location>
</feature>
<reference evidence="6" key="1">
    <citation type="submission" date="2022-07" db="EMBL/GenBank/DDBJ databases">
        <title>Draft genome sequence of Zalerion maritima ATCC 34329, a (micro)plastics degrading marine fungus.</title>
        <authorList>
            <person name="Paco A."/>
            <person name="Goncalves M.F.M."/>
            <person name="Rocha-Santos T.A.P."/>
            <person name="Alves A."/>
        </authorList>
    </citation>
    <scope>NUCLEOTIDE SEQUENCE</scope>
    <source>
        <strain evidence="6">ATCC 34329</strain>
    </source>
</reference>
<keyword evidence="5" id="KW-0472">Membrane</keyword>
<dbReference type="Gene3D" id="3.90.550.10">
    <property type="entry name" value="Spore Coat Polysaccharide Biosynthesis Protein SpsA, Chain A"/>
    <property type="match status" value="1"/>
</dbReference>
<feature type="compositionally biased region" description="Pro residues" evidence="4">
    <location>
        <begin position="15"/>
        <end position="25"/>
    </location>
</feature>
<evidence type="ECO:0000256" key="3">
    <source>
        <dbReference type="ARBA" id="ARBA00022679"/>
    </source>
</evidence>
<dbReference type="PANTHER" id="PTHR31121">
    <property type="entry name" value="ALPHA-1,2 MANNOSYLTRANSFERASE KTR1"/>
    <property type="match status" value="1"/>
</dbReference>
<dbReference type="EMBL" id="JAKWBI020000224">
    <property type="protein sequence ID" value="KAJ2898597.1"/>
    <property type="molecule type" value="Genomic_DNA"/>
</dbReference>
<dbReference type="GO" id="GO:0016020">
    <property type="term" value="C:membrane"/>
    <property type="evidence" value="ECO:0007669"/>
    <property type="project" value="InterPro"/>
</dbReference>
<gene>
    <name evidence="6" type="ORF">MKZ38_003794</name>
</gene>
<feature type="transmembrane region" description="Helical" evidence="5">
    <location>
        <begin position="67"/>
        <end position="84"/>
    </location>
</feature>
<keyword evidence="7" id="KW-1185">Reference proteome</keyword>
<dbReference type="GO" id="GO:0000026">
    <property type="term" value="F:alpha-1,2-mannosyltransferase activity"/>
    <property type="evidence" value="ECO:0007669"/>
    <property type="project" value="TreeGrafter"/>
</dbReference>
<protein>
    <submittedName>
        <fullName evidence="6">Glycosyltransferase family 15 protein</fullName>
    </submittedName>
</protein>
<keyword evidence="5" id="KW-0812">Transmembrane</keyword>
<accession>A0AAD5WS44</accession>